<accession>A0ABN1B6M3</accession>
<organism evidence="2 3">
    <name type="scientific">Pigmentiphaga daeguensis</name>
    <dbReference type="NCBI Taxonomy" id="414049"/>
    <lineage>
        <taxon>Bacteria</taxon>
        <taxon>Pseudomonadati</taxon>
        <taxon>Pseudomonadota</taxon>
        <taxon>Betaproteobacteria</taxon>
        <taxon>Burkholderiales</taxon>
        <taxon>Alcaligenaceae</taxon>
        <taxon>Pigmentiphaga</taxon>
    </lineage>
</organism>
<dbReference type="Pfam" id="PF00117">
    <property type="entry name" value="GATase"/>
    <property type="match status" value="1"/>
</dbReference>
<dbReference type="Gene3D" id="3.40.50.880">
    <property type="match status" value="1"/>
</dbReference>
<keyword evidence="2" id="KW-0315">Glutamine amidotransferase</keyword>
<evidence type="ECO:0000313" key="3">
    <source>
        <dbReference type="Proteomes" id="UP001501706"/>
    </source>
</evidence>
<dbReference type="InterPro" id="IPR017926">
    <property type="entry name" value="GATASE"/>
</dbReference>
<dbReference type="CDD" id="cd01741">
    <property type="entry name" value="GATase1_1"/>
    <property type="match status" value="1"/>
</dbReference>
<dbReference type="SUPFAM" id="SSF52317">
    <property type="entry name" value="Class I glutamine amidotransferase-like"/>
    <property type="match status" value="1"/>
</dbReference>
<protein>
    <submittedName>
        <fullName evidence="2">Glutamine amidotransferase</fullName>
    </submittedName>
</protein>
<gene>
    <name evidence="2" type="ORF">GCM10009097_03730</name>
</gene>
<dbReference type="PANTHER" id="PTHR42695:SF5">
    <property type="entry name" value="GLUTAMINE AMIDOTRANSFERASE YLR126C-RELATED"/>
    <property type="match status" value="1"/>
</dbReference>
<dbReference type="Proteomes" id="UP001501706">
    <property type="component" value="Unassembled WGS sequence"/>
</dbReference>
<dbReference type="EMBL" id="BAAAEN010000001">
    <property type="protein sequence ID" value="GAA0491346.1"/>
    <property type="molecule type" value="Genomic_DNA"/>
</dbReference>
<feature type="domain" description="Glutamine amidotransferase" evidence="1">
    <location>
        <begin position="65"/>
        <end position="196"/>
    </location>
</feature>
<dbReference type="PANTHER" id="PTHR42695">
    <property type="entry name" value="GLUTAMINE AMIDOTRANSFERASE YLR126C-RELATED"/>
    <property type="match status" value="1"/>
</dbReference>
<name>A0ABN1B6M3_9BURK</name>
<dbReference type="PROSITE" id="PS51273">
    <property type="entry name" value="GATASE_TYPE_1"/>
    <property type="match status" value="1"/>
</dbReference>
<keyword evidence="3" id="KW-1185">Reference proteome</keyword>
<dbReference type="RefSeq" id="WP_343927054.1">
    <property type="nucleotide sequence ID" value="NZ_BAAAEN010000001.1"/>
</dbReference>
<dbReference type="NCBIfam" id="NF006562">
    <property type="entry name" value="PRK09065.1"/>
    <property type="match status" value="1"/>
</dbReference>
<reference evidence="2 3" key="1">
    <citation type="journal article" date="2019" name="Int. J. Syst. Evol. Microbiol.">
        <title>The Global Catalogue of Microorganisms (GCM) 10K type strain sequencing project: providing services to taxonomists for standard genome sequencing and annotation.</title>
        <authorList>
            <consortium name="The Broad Institute Genomics Platform"/>
            <consortium name="The Broad Institute Genome Sequencing Center for Infectious Disease"/>
            <person name="Wu L."/>
            <person name="Ma J."/>
        </authorList>
    </citation>
    <scope>NUCLEOTIDE SEQUENCE [LARGE SCALE GENOMIC DNA]</scope>
    <source>
        <strain evidence="2 3">JCM 14330</strain>
    </source>
</reference>
<dbReference type="InterPro" id="IPR029062">
    <property type="entry name" value="Class_I_gatase-like"/>
</dbReference>
<sequence>MAEVPQMLPILILQTGGPPQAVGAAYGGFDRMVGEVAGLNPGRLARVAAYKGETPEAPSRYAAALITGSRANVTDHAPWSEACAGWVRDAMDASLPLFGICYGHQLMSYALGGRVGYLEGGREIGTQQVELTPAAAGDALVAGMPSIFAAHFIHEQTVAEPPAGAAVLARNGNDSHQMLRYGPNAVSVQFHPEFTVPVMRAYFDVMRAGLADEGLDVQALRAGVAETPVSHAIMRRFFERIAAPAASADAR</sequence>
<comment type="caution">
    <text evidence="2">The sequence shown here is derived from an EMBL/GenBank/DDBJ whole genome shotgun (WGS) entry which is preliminary data.</text>
</comment>
<evidence type="ECO:0000259" key="1">
    <source>
        <dbReference type="Pfam" id="PF00117"/>
    </source>
</evidence>
<dbReference type="InterPro" id="IPR044992">
    <property type="entry name" value="ChyE-like"/>
</dbReference>
<evidence type="ECO:0000313" key="2">
    <source>
        <dbReference type="EMBL" id="GAA0491346.1"/>
    </source>
</evidence>
<proteinExistence type="predicted"/>